<dbReference type="Proteomes" id="UP001317870">
    <property type="component" value="Chromosome"/>
</dbReference>
<dbReference type="EMBL" id="AP026978">
    <property type="protein sequence ID" value="BDU01118.1"/>
    <property type="molecule type" value="Genomic_DNA"/>
</dbReference>
<proteinExistence type="predicted"/>
<keyword evidence="2" id="KW-1185">Reference proteome</keyword>
<evidence type="ECO:0000313" key="1">
    <source>
        <dbReference type="EMBL" id="BDU01118.1"/>
    </source>
</evidence>
<gene>
    <name evidence="1" type="ORF">IFM12276_41460</name>
</gene>
<reference evidence="1 2" key="1">
    <citation type="submission" date="2022-11" db="EMBL/GenBank/DDBJ databases">
        <title>Genome Sequencing of Nocardia sp. ON39_IFM12276 and assembly.</title>
        <authorList>
            <person name="Shimojima M."/>
            <person name="Toyokawa M."/>
            <person name="Uesaka K."/>
        </authorList>
    </citation>
    <scope>NUCLEOTIDE SEQUENCE [LARGE SCALE GENOMIC DNA]</scope>
    <source>
        <strain evidence="1 2">IFM 12276</strain>
    </source>
</reference>
<name>A0ABM8D1D8_9NOCA</name>
<evidence type="ECO:0000313" key="2">
    <source>
        <dbReference type="Proteomes" id="UP001317870"/>
    </source>
</evidence>
<organism evidence="1 2">
    <name type="scientific">Nocardia sputorum</name>
    <dbReference type="NCBI Taxonomy" id="2984338"/>
    <lineage>
        <taxon>Bacteria</taxon>
        <taxon>Bacillati</taxon>
        <taxon>Actinomycetota</taxon>
        <taxon>Actinomycetes</taxon>
        <taxon>Mycobacteriales</taxon>
        <taxon>Nocardiaceae</taxon>
        <taxon>Nocardia</taxon>
    </lineage>
</organism>
<sequence>MLALPRGRATGYDDRRSRPRLAYAYVRRRADPVDGTTGFPDCSCSGRRTRVRDESPQSPHGTLVERRENFAWRAYER</sequence>
<protein>
    <submittedName>
        <fullName evidence="1">Uncharacterized protein</fullName>
    </submittedName>
</protein>
<accession>A0ABM8D1D8</accession>